<keyword evidence="2" id="KW-1185">Reference proteome</keyword>
<name>A0ABV8HR96_9ACTN</name>
<evidence type="ECO:0000313" key="2">
    <source>
        <dbReference type="Proteomes" id="UP001595765"/>
    </source>
</evidence>
<gene>
    <name evidence="1" type="ORF">ACFO3J_24250</name>
</gene>
<sequence length="154" mass="16481">MTDPAPLTPRQRLTELYALAGYGRRSEQLAADLLAEHEAETAAAKVSPAGAEATLSSDVLAFLTAVRDALTVPHAARAADLMETLERRQRRDELVADRAATVRIAANVAIDLAGRPADGDLLCYLTQTIRDGIAAFPVDYQVRQDKQPAGGEQA</sequence>
<comment type="caution">
    <text evidence="1">The sequence shown here is derived from an EMBL/GenBank/DDBJ whole genome shotgun (WGS) entry which is preliminary data.</text>
</comment>
<proteinExistence type="predicted"/>
<dbReference type="RefSeq" id="WP_386432891.1">
    <property type="nucleotide sequence ID" value="NZ_JBHSBB010000014.1"/>
</dbReference>
<dbReference type="Proteomes" id="UP001595765">
    <property type="component" value="Unassembled WGS sequence"/>
</dbReference>
<evidence type="ECO:0000313" key="1">
    <source>
        <dbReference type="EMBL" id="MFC4034564.1"/>
    </source>
</evidence>
<accession>A0ABV8HR96</accession>
<organism evidence="1 2">
    <name type="scientific">Streptomyces polygonati</name>
    <dbReference type="NCBI Taxonomy" id="1617087"/>
    <lineage>
        <taxon>Bacteria</taxon>
        <taxon>Bacillati</taxon>
        <taxon>Actinomycetota</taxon>
        <taxon>Actinomycetes</taxon>
        <taxon>Kitasatosporales</taxon>
        <taxon>Streptomycetaceae</taxon>
        <taxon>Streptomyces</taxon>
    </lineage>
</organism>
<protein>
    <submittedName>
        <fullName evidence="1">Uncharacterized protein</fullName>
    </submittedName>
</protein>
<dbReference type="EMBL" id="JBHSBB010000014">
    <property type="protein sequence ID" value="MFC4034564.1"/>
    <property type="molecule type" value="Genomic_DNA"/>
</dbReference>
<reference evidence="2" key="1">
    <citation type="journal article" date="2019" name="Int. J. Syst. Evol. Microbiol.">
        <title>The Global Catalogue of Microorganisms (GCM) 10K type strain sequencing project: providing services to taxonomists for standard genome sequencing and annotation.</title>
        <authorList>
            <consortium name="The Broad Institute Genomics Platform"/>
            <consortium name="The Broad Institute Genome Sequencing Center for Infectious Disease"/>
            <person name="Wu L."/>
            <person name="Ma J."/>
        </authorList>
    </citation>
    <scope>NUCLEOTIDE SEQUENCE [LARGE SCALE GENOMIC DNA]</scope>
    <source>
        <strain evidence="2">CGMCC 4.7237</strain>
    </source>
</reference>